<dbReference type="EC" id="3.1.3.7" evidence="5"/>
<proteinExistence type="inferred from homology"/>
<dbReference type="GO" id="GO:0008441">
    <property type="term" value="F:3'(2'),5'-bisphosphate nucleotidase activity"/>
    <property type="evidence" value="ECO:0007669"/>
    <property type="project" value="UniProtKB-EC"/>
</dbReference>
<dbReference type="InterPro" id="IPR020550">
    <property type="entry name" value="Inositol_monophosphatase_CS"/>
</dbReference>
<keyword evidence="2" id="KW-0479">Metal-binding</keyword>
<dbReference type="RefSeq" id="WP_342846108.1">
    <property type="nucleotide sequence ID" value="NZ_JBBMQO010000001.1"/>
</dbReference>
<dbReference type="Pfam" id="PF00459">
    <property type="entry name" value="Inositol_P"/>
    <property type="match status" value="1"/>
</dbReference>
<sequence length="278" mass="30303">MDKKLLNNEDGFSYQEDLDLIVEVARHAGNLAMPYFRGDKQLDVQMKVGDSPVSAADYAVNAYLEEHLMAARPDYGWLSEETLDSDKSVRLAAKRTFIVDPIDGTRGFINGSKVWCVSVGIVEDGRPVAGVLVCPACDETYTAVLGDGAKLNGEIIKIDAELPSQDSLIIGGARVFLDAMDIRTTDFYKRHPHVPSLAYRIAMVAAGKMAGTYIKPNAHDWDIAAADLILHEAGGVLLDAKGERFVLNQLSPKKPVMVACHPELLKTMLGIVVETPFS</sequence>
<accession>A0ABU9T1X4</accession>
<dbReference type="SUPFAM" id="SSF56655">
    <property type="entry name" value="Carbohydrate phosphatase"/>
    <property type="match status" value="1"/>
</dbReference>
<dbReference type="Gene3D" id="3.30.540.10">
    <property type="entry name" value="Fructose-1,6-Bisphosphatase, subunit A, domain 1"/>
    <property type="match status" value="1"/>
</dbReference>
<keyword evidence="6" id="KW-1185">Reference proteome</keyword>
<evidence type="ECO:0000313" key="5">
    <source>
        <dbReference type="EMBL" id="MEM5500131.1"/>
    </source>
</evidence>
<dbReference type="InterPro" id="IPR000760">
    <property type="entry name" value="Inositol_monophosphatase-like"/>
</dbReference>
<protein>
    <submittedName>
        <fullName evidence="5">3'(2'),5'-bisphosphate nucleotidase CysQ</fullName>
        <ecNumber evidence="5">3.1.3.7</ecNumber>
    </submittedName>
</protein>
<evidence type="ECO:0000256" key="2">
    <source>
        <dbReference type="ARBA" id="ARBA00022723"/>
    </source>
</evidence>
<dbReference type="PROSITE" id="PS00630">
    <property type="entry name" value="IMP_2"/>
    <property type="match status" value="1"/>
</dbReference>
<evidence type="ECO:0000256" key="1">
    <source>
        <dbReference type="ARBA" id="ARBA00009759"/>
    </source>
</evidence>
<name>A0ABU9T1X4_9HYPH</name>
<dbReference type="PANTHER" id="PTHR20854:SF4">
    <property type="entry name" value="INOSITOL-1-MONOPHOSPHATASE-RELATED"/>
    <property type="match status" value="1"/>
</dbReference>
<dbReference type="PROSITE" id="PS00629">
    <property type="entry name" value="IMP_1"/>
    <property type="match status" value="1"/>
</dbReference>
<evidence type="ECO:0000313" key="6">
    <source>
        <dbReference type="Proteomes" id="UP001477870"/>
    </source>
</evidence>
<evidence type="ECO:0000256" key="3">
    <source>
        <dbReference type="ARBA" id="ARBA00022801"/>
    </source>
</evidence>
<dbReference type="InterPro" id="IPR020583">
    <property type="entry name" value="Inositol_monoP_metal-BS"/>
</dbReference>
<reference evidence="5 6" key="1">
    <citation type="submission" date="2024-03" db="EMBL/GenBank/DDBJ databases">
        <title>Community enrichment and isolation of bacterial strains for fucoidan degradation.</title>
        <authorList>
            <person name="Sichert A."/>
        </authorList>
    </citation>
    <scope>NUCLEOTIDE SEQUENCE [LARGE SCALE GENOMIC DNA]</scope>
    <source>
        <strain evidence="5 6">AS62</strain>
    </source>
</reference>
<keyword evidence="4" id="KW-0460">Magnesium</keyword>
<comment type="similarity">
    <text evidence="1">Belongs to the inositol monophosphatase superfamily.</text>
</comment>
<dbReference type="CDD" id="cd01638">
    <property type="entry name" value="CysQ"/>
    <property type="match status" value="1"/>
</dbReference>
<evidence type="ECO:0000256" key="4">
    <source>
        <dbReference type="ARBA" id="ARBA00022842"/>
    </source>
</evidence>
<dbReference type="Proteomes" id="UP001477870">
    <property type="component" value="Unassembled WGS sequence"/>
</dbReference>
<dbReference type="PRINTS" id="PR00377">
    <property type="entry name" value="IMPHPHTASES"/>
</dbReference>
<gene>
    <name evidence="5" type="ORF">WNY59_00865</name>
</gene>
<dbReference type="Gene3D" id="3.40.190.80">
    <property type="match status" value="1"/>
</dbReference>
<organism evidence="5 6">
    <name type="scientific">Ahrensia kielensis</name>
    <dbReference type="NCBI Taxonomy" id="76980"/>
    <lineage>
        <taxon>Bacteria</taxon>
        <taxon>Pseudomonadati</taxon>
        <taxon>Pseudomonadota</taxon>
        <taxon>Alphaproteobacteria</taxon>
        <taxon>Hyphomicrobiales</taxon>
        <taxon>Ahrensiaceae</taxon>
        <taxon>Ahrensia</taxon>
    </lineage>
</organism>
<dbReference type="PANTHER" id="PTHR20854">
    <property type="entry name" value="INOSITOL MONOPHOSPHATASE"/>
    <property type="match status" value="1"/>
</dbReference>
<keyword evidence="3 5" id="KW-0378">Hydrolase</keyword>
<comment type="caution">
    <text evidence="5">The sequence shown here is derived from an EMBL/GenBank/DDBJ whole genome shotgun (WGS) entry which is preliminary data.</text>
</comment>
<dbReference type="EMBL" id="JBBMQO010000001">
    <property type="protein sequence ID" value="MEM5500131.1"/>
    <property type="molecule type" value="Genomic_DNA"/>
</dbReference>